<feature type="region of interest" description="Disordered" evidence="1">
    <location>
        <begin position="421"/>
        <end position="443"/>
    </location>
</feature>
<accession>A0ABN3QCX3</accession>
<protein>
    <submittedName>
        <fullName evidence="2">Uncharacterized protein</fullName>
    </submittedName>
</protein>
<keyword evidence="3" id="KW-1185">Reference proteome</keyword>
<feature type="compositionally biased region" description="Polar residues" evidence="1">
    <location>
        <begin position="421"/>
        <end position="435"/>
    </location>
</feature>
<dbReference type="EMBL" id="BAAARJ010000013">
    <property type="protein sequence ID" value="GAA2623172.1"/>
    <property type="molecule type" value="Genomic_DNA"/>
</dbReference>
<comment type="caution">
    <text evidence="2">The sequence shown here is derived from an EMBL/GenBank/DDBJ whole genome shotgun (WGS) entry which is preliminary data.</text>
</comment>
<proteinExistence type="predicted"/>
<organism evidence="2 3">
    <name type="scientific">Streptomyces axinellae</name>
    <dbReference type="NCBI Taxonomy" id="552788"/>
    <lineage>
        <taxon>Bacteria</taxon>
        <taxon>Bacillati</taxon>
        <taxon>Actinomycetota</taxon>
        <taxon>Actinomycetes</taxon>
        <taxon>Kitasatosporales</taxon>
        <taxon>Streptomycetaceae</taxon>
        <taxon>Streptomyces</taxon>
    </lineage>
</organism>
<feature type="compositionally biased region" description="Low complexity" evidence="1">
    <location>
        <begin position="483"/>
        <end position="493"/>
    </location>
</feature>
<sequence>MPNEYSDEEYAATLDLWNPVDLPHQPDMQWEIDGRLADLLPFGAEPTAALQQHDLPPEQRPDDWRTVPQTRKKTTWRDEDYAAALNAREEGNLPGSTEKQEVMIGDQRLVVPIGQFLHNLRNKGRKKALGDVLKNALSKHDLSPLEGDGWWKLPQVPKRTRWRDEDYAAALNAWEKENLPGSKETQEVMIGSRLEKVPIGQFLHTLRNEGRVNPLREVLTQALTDHGLPPGQILGGRWTIPQVPQKTMWRDEDYAAALNAWEKENLPGPTEKQKVMIGGRPQNVPIGQCLHNLRTRGRKKALEDVLTNALSKHDQWPREVDGRWKLPQVPQKTMWRDEDYAAALNAWEKENLPGPTEKQKVMIDGRPQNVPIGKCLHNLRNNGRKRALEEVLTNALKQHDLSPTLQEGTWKIVTTAQAESAGRSANEQAPSQSFTAPVAPPAWNASAARGTTTLSGDYPDRSAHLVNPVPAWANLPDGHRHWPAAPTRTTEPTPHQPPNSPRKRKRT</sequence>
<reference evidence="2 3" key="1">
    <citation type="journal article" date="2019" name="Int. J. Syst. Evol. Microbiol.">
        <title>The Global Catalogue of Microorganisms (GCM) 10K type strain sequencing project: providing services to taxonomists for standard genome sequencing and annotation.</title>
        <authorList>
            <consortium name="The Broad Institute Genomics Platform"/>
            <consortium name="The Broad Institute Genome Sequencing Center for Infectious Disease"/>
            <person name="Wu L."/>
            <person name="Ma J."/>
        </authorList>
    </citation>
    <scope>NUCLEOTIDE SEQUENCE [LARGE SCALE GENOMIC DNA]</scope>
    <source>
        <strain evidence="2 3">JCM 16373</strain>
    </source>
</reference>
<name>A0ABN3QCX3_9ACTN</name>
<gene>
    <name evidence="2" type="ORF">GCM10009863_41860</name>
</gene>
<dbReference type="RefSeq" id="WP_344567855.1">
    <property type="nucleotide sequence ID" value="NZ_BAAARJ010000013.1"/>
</dbReference>
<dbReference type="Proteomes" id="UP001501447">
    <property type="component" value="Unassembled WGS sequence"/>
</dbReference>
<evidence type="ECO:0000256" key="1">
    <source>
        <dbReference type="SAM" id="MobiDB-lite"/>
    </source>
</evidence>
<evidence type="ECO:0000313" key="3">
    <source>
        <dbReference type="Proteomes" id="UP001501447"/>
    </source>
</evidence>
<feature type="region of interest" description="Disordered" evidence="1">
    <location>
        <begin position="469"/>
        <end position="507"/>
    </location>
</feature>
<evidence type="ECO:0000313" key="2">
    <source>
        <dbReference type="EMBL" id="GAA2623172.1"/>
    </source>
</evidence>